<comment type="similarity">
    <text evidence="1">Belongs to the GSP E family.</text>
</comment>
<dbReference type="InterPro" id="IPR001482">
    <property type="entry name" value="T2SS/T4SS_dom"/>
</dbReference>
<feature type="domain" description="Bacterial type II secretion system protein E" evidence="4">
    <location>
        <begin position="200"/>
        <end position="510"/>
    </location>
</feature>
<sequence length="536" mass="60063">MLPSRPPVVLSDKVLIPLYFEERKSVALSDGTVLTSDFNAKKIAQIREYISASKTLHNGSLFGKPTTVKKVTTSEIEHYLSQLESQSNGIHDTSITDSEPSKRLHDYLQSGVDNRCSDMHIEVHENSTVIYARVDGRRILLSEIPDPSYGEQLFSYIFNSKATEKDADYVAKDANNGHVEEMLLCSEVTHDTHDVNKVLRNTSWRVAYVPAKRGGRCTMRWLDASSTIPKLDEMGWTNGHVAVLRDYLEKPSGVCIISGKTGSGKTTVLASALNEIPPERSVVTLEDPPEFPLAKAIQIQIKPNMPVKEGSEEMLGFGYYSKQTLRHDVDVEMHGEIRDKTGAMELTRKGETGQLMFTTLHTSSATGIAHTLTEQMHVPAAVIAAPELMRLWIYQTLVRKVCPHCCLTAEQAADYYQDRSENNVLYWLNHIEQLCEGETQGIRFRDPSGCKHCTEGERGRTALVEMIVLDDEDRAFIIKKDYLGWKTALKEKGFRDVRDHAISKIKAGLIDVVTASKKVNNLLPITSADVYKTFEM</sequence>
<evidence type="ECO:0000259" key="4">
    <source>
        <dbReference type="Pfam" id="PF00437"/>
    </source>
</evidence>
<keyword evidence="5" id="KW-0614">Plasmid</keyword>
<dbReference type="EMBL" id="CP020374">
    <property type="protein sequence ID" value="AZQ13266.1"/>
    <property type="molecule type" value="Genomic_DNA"/>
</dbReference>
<dbReference type="Gene3D" id="3.40.50.300">
    <property type="entry name" value="P-loop containing nucleotide triphosphate hydrolases"/>
    <property type="match status" value="1"/>
</dbReference>
<evidence type="ECO:0000313" key="5">
    <source>
        <dbReference type="EMBL" id="AZQ13266.1"/>
    </source>
</evidence>
<reference evidence="5 6" key="1">
    <citation type="submission" date="2017-03" db="EMBL/GenBank/DDBJ databases">
        <title>Full genome sequence of a non-lethal Shewanella isolate that potentiates virulence of Vibio parahaemolyticus causing acute hepatopancreatic necrosis disease (AHPND) in shrimp.</title>
        <authorList>
            <person name="Prachumwat A."/>
            <person name="Sritunyalucksana K."/>
        </authorList>
    </citation>
    <scope>NUCLEOTIDE SEQUENCE [LARGE SCALE GENOMIC DNA]</scope>
    <source>
        <strain evidence="5 6">TH2012</strain>
        <plasmid evidence="6">psth1</plasmid>
    </source>
</reference>
<name>A0ABM7DXG3_9GAMM</name>
<dbReference type="SUPFAM" id="SSF52540">
    <property type="entry name" value="P-loop containing nucleoside triphosphate hydrolases"/>
    <property type="match status" value="1"/>
</dbReference>
<keyword evidence="2" id="KW-0547">Nucleotide-binding</keyword>
<evidence type="ECO:0000256" key="2">
    <source>
        <dbReference type="ARBA" id="ARBA00022741"/>
    </source>
</evidence>
<protein>
    <submittedName>
        <fullName evidence="5">Type II secretion system protein E</fullName>
    </submittedName>
</protein>
<evidence type="ECO:0000256" key="3">
    <source>
        <dbReference type="ARBA" id="ARBA00022840"/>
    </source>
</evidence>
<proteinExistence type="inferred from homology"/>
<dbReference type="Gene3D" id="3.30.450.90">
    <property type="match status" value="1"/>
</dbReference>
<geneLocation type="plasmid" evidence="6">
    <name>psth1</name>
</geneLocation>
<keyword evidence="3" id="KW-0067">ATP-binding</keyword>
<dbReference type="PANTHER" id="PTHR30258:SF2">
    <property type="entry name" value="COMG OPERON PROTEIN 1"/>
    <property type="match status" value="1"/>
</dbReference>
<accession>A0ABM7DXG3</accession>
<evidence type="ECO:0000256" key="1">
    <source>
        <dbReference type="ARBA" id="ARBA00006611"/>
    </source>
</evidence>
<keyword evidence="6" id="KW-1185">Reference proteome</keyword>
<dbReference type="PANTHER" id="PTHR30258">
    <property type="entry name" value="TYPE II SECRETION SYSTEM PROTEIN GSPE-RELATED"/>
    <property type="match status" value="1"/>
</dbReference>
<dbReference type="Pfam" id="PF00437">
    <property type="entry name" value="T2SSE"/>
    <property type="match status" value="1"/>
</dbReference>
<organism evidence="5 6">
    <name type="scientific">Shewanella khirikhana</name>
    <dbReference type="NCBI Taxonomy" id="1965282"/>
    <lineage>
        <taxon>Bacteria</taxon>
        <taxon>Pseudomonadati</taxon>
        <taxon>Pseudomonadota</taxon>
        <taxon>Gammaproteobacteria</taxon>
        <taxon>Alteromonadales</taxon>
        <taxon>Shewanellaceae</taxon>
        <taxon>Shewanella</taxon>
    </lineage>
</organism>
<dbReference type="Proteomes" id="UP000278437">
    <property type="component" value="Plasmid pSTH1"/>
</dbReference>
<dbReference type="InterPro" id="IPR027417">
    <property type="entry name" value="P-loop_NTPase"/>
</dbReference>
<evidence type="ECO:0000313" key="6">
    <source>
        <dbReference type="Proteomes" id="UP000278437"/>
    </source>
</evidence>
<gene>
    <name evidence="5" type="primary">epsE</name>
    <name evidence="5" type="ORF">STH12_04240</name>
</gene>